<protein>
    <recommendedName>
        <fullName evidence="7">DNA 3'-5' helicase</fullName>
        <ecNumber evidence="7">5.6.2.4</ecNumber>
    </recommendedName>
</protein>
<gene>
    <name evidence="12" type="primary">recB_9</name>
    <name evidence="12" type="ORF">SDC9_34891</name>
</gene>
<evidence type="ECO:0000256" key="2">
    <source>
        <dbReference type="ARBA" id="ARBA00022801"/>
    </source>
</evidence>
<keyword evidence="3" id="KW-0347">Helicase</keyword>
<evidence type="ECO:0000256" key="5">
    <source>
        <dbReference type="ARBA" id="ARBA00023235"/>
    </source>
</evidence>
<dbReference type="InterPro" id="IPR027417">
    <property type="entry name" value="P-loop_NTPase"/>
</dbReference>
<evidence type="ECO:0000256" key="3">
    <source>
        <dbReference type="ARBA" id="ARBA00022806"/>
    </source>
</evidence>
<proteinExistence type="predicted"/>
<evidence type="ECO:0000256" key="7">
    <source>
        <dbReference type="ARBA" id="ARBA00034808"/>
    </source>
</evidence>
<dbReference type="PROSITE" id="PS51198">
    <property type="entry name" value="UVRD_HELICASE_ATP_BIND"/>
    <property type="match status" value="1"/>
</dbReference>
<organism evidence="12">
    <name type="scientific">bioreactor metagenome</name>
    <dbReference type="NCBI Taxonomy" id="1076179"/>
    <lineage>
        <taxon>unclassified sequences</taxon>
        <taxon>metagenomes</taxon>
        <taxon>ecological metagenomes</taxon>
    </lineage>
</organism>
<comment type="catalytic activity">
    <reaction evidence="8">
        <text>ATP + H2O = ADP + phosphate + H(+)</text>
        <dbReference type="Rhea" id="RHEA:13065"/>
        <dbReference type="ChEBI" id="CHEBI:15377"/>
        <dbReference type="ChEBI" id="CHEBI:15378"/>
        <dbReference type="ChEBI" id="CHEBI:30616"/>
        <dbReference type="ChEBI" id="CHEBI:43474"/>
        <dbReference type="ChEBI" id="CHEBI:456216"/>
        <dbReference type="EC" id="5.6.2.4"/>
    </reaction>
</comment>
<dbReference type="GO" id="GO:0005524">
    <property type="term" value="F:ATP binding"/>
    <property type="evidence" value="ECO:0007669"/>
    <property type="project" value="UniProtKB-KW"/>
</dbReference>
<keyword evidence="9" id="KW-0175">Coiled coil</keyword>
<keyword evidence="2 12" id="KW-0378">Hydrolase</keyword>
<dbReference type="InterPro" id="IPR014016">
    <property type="entry name" value="UvrD-like_ATP-bd"/>
</dbReference>
<dbReference type="PROSITE" id="PS51217">
    <property type="entry name" value="UVRD_HELICASE_CTER"/>
    <property type="match status" value="1"/>
</dbReference>
<dbReference type="PANTHER" id="PTHR11070">
    <property type="entry name" value="UVRD / RECB / PCRA DNA HELICASE FAMILY MEMBER"/>
    <property type="match status" value="1"/>
</dbReference>
<dbReference type="EMBL" id="VSSQ01000266">
    <property type="protein sequence ID" value="MPL88862.1"/>
    <property type="molecule type" value="Genomic_DNA"/>
</dbReference>
<evidence type="ECO:0000256" key="9">
    <source>
        <dbReference type="SAM" id="Coils"/>
    </source>
</evidence>
<dbReference type="AlphaFoldDB" id="A0A644VDU7"/>
<evidence type="ECO:0000259" key="10">
    <source>
        <dbReference type="PROSITE" id="PS51198"/>
    </source>
</evidence>
<evidence type="ECO:0000256" key="1">
    <source>
        <dbReference type="ARBA" id="ARBA00022741"/>
    </source>
</evidence>
<keyword evidence="5" id="KW-0413">Isomerase</keyword>
<dbReference type="Pfam" id="PF00580">
    <property type="entry name" value="UvrD-helicase"/>
    <property type="match status" value="1"/>
</dbReference>
<evidence type="ECO:0000256" key="6">
    <source>
        <dbReference type="ARBA" id="ARBA00034617"/>
    </source>
</evidence>
<evidence type="ECO:0000256" key="4">
    <source>
        <dbReference type="ARBA" id="ARBA00022840"/>
    </source>
</evidence>
<evidence type="ECO:0000256" key="8">
    <source>
        <dbReference type="ARBA" id="ARBA00048988"/>
    </source>
</evidence>
<dbReference type="Pfam" id="PF13361">
    <property type="entry name" value="UvrD_C"/>
    <property type="match status" value="2"/>
</dbReference>
<dbReference type="EC" id="5.6.2.4" evidence="7"/>
<dbReference type="InterPro" id="IPR000212">
    <property type="entry name" value="DNA_helicase_UvrD/REP"/>
</dbReference>
<dbReference type="Gene3D" id="1.10.3170.10">
    <property type="entry name" value="Recbcd, chain B, domain 2"/>
    <property type="match status" value="1"/>
</dbReference>
<feature type="coiled-coil region" evidence="9">
    <location>
        <begin position="483"/>
        <end position="513"/>
    </location>
</feature>
<dbReference type="SUPFAM" id="SSF52540">
    <property type="entry name" value="P-loop containing nucleoside triphosphate hydrolases"/>
    <property type="match status" value="1"/>
</dbReference>
<comment type="caution">
    <text evidence="12">The sequence shown here is derived from an EMBL/GenBank/DDBJ whole genome shotgun (WGS) entry which is preliminary data.</text>
</comment>
<evidence type="ECO:0000313" key="12">
    <source>
        <dbReference type="EMBL" id="MPL88862.1"/>
    </source>
</evidence>
<feature type="domain" description="UvrD-like helicase ATP-binding" evidence="10">
    <location>
        <begin position="1"/>
        <end position="464"/>
    </location>
</feature>
<dbReference type="GO" id="GO:0016887">
    <property type="term" value="F:ATP hydrolysis activity"/>
    <property type="evidence" value="ECO:0007669"/>
    <property type="project" value="RHEA"/>
</dbReference>
<keyword evidence="4" id="KW-0067">ATP-binding</keyword>
<keyword evidence="1" id="KW-0547">Nucleotide-binding</keyword>
<dbReference type="PANTHER" id="PTHR11070:SF67">
    <property type="entry name" value="DNA 3'-5' HELICASE"/>
    <property type="match status" value="1"/>
</dbReference>
<dbReference type="GO" id="GO:0003677">
    <property type="term" value="F:DNA binding"/>
    <property type="evidence" value="ECO:0007669"/>
    <property type="project" value="InterPro"/>
</dbReference>
<evidence type="ECO:0000259" key="11">
    <source>
        <dbReference type="PROSITE" id="PS51217"/>
    </source>
</evidence>
<dbReference type="GO" id="GO:0043138">
    <property type="term" value="F:3'-5' DNA helicase activity"/>
    <property type="evidence" value="ECO:0007669"/>
    <property type="project" value="UniProtKB-EC"/>
</dbReference>
<dbReference type="GO" id="GO:0005829">
    <property type="term" value="C:cytosol"/>
    <property type="evidence" value="ECO:0007669"/>
    <property type="project" value="TreeGrafter"/>
</dbReference>
<dbReference type="GO" id="GO:0000725">
    <property type="term" value="P:recombinational repair"/>
    <property type="evidence" value="ECO:0007669"/>
    <property type="project" value="TreeGrafter"/>
</dbReference>
<name>A0A644VDU7_9ZZZZ</name>
<comment type="catalytic activity">
    <reaction evidence="6">
        <text>Couples ATP hydrolysis with the unwinding of duplex DNA by translocating in the 3'-5' direction.</text>
        <dbReference type="EC" id="5.6.2.4"/>
    </reaction>
</comment>
<accession>A0A644VDU7</accession>
<dbReference type="Gene3D" id="3.40.50.300">
    <property type="entry name" value="P-loop containing nucleotide triphosphate hydrolases"/>
    <property type="match status" value="3"/>
</dbReference>
<feature type="domain" description="UvrD-like helicase C-terminal" evidence="11">
    <location>
        <begin position="465"/>
        <end position="762"/>
    </location>
</feature>
<reference evidence="12" key="1">
    <citation type="submission" date="2019-08" db="EMBL/GenBank/DDBJ databases">
        <authorList>
            <person name="Kucharzyk K."/>
            <person name="Murdoch R.W."/>
            <person name="Higgins S."/>
            <person name="Loffler F."/>
        </authorList>
    </citation>
    <scope>NUCLEOTIDE SEQUENCE</scope>
</reference>
<sequence>MLKVYRASAGSGKTFRLTQDYIGLLFDADKPNHHRRILAVTFTNKATEEMKSRILKELHLLAIGQQSPYRTDLMKKKNQSAEAINQQAGKILINILHDYAAFSISTIDRFFQQVIRAFARDIGVHGGYALELDTSQVLDQSVDNLFFDLSEKENKQLLEWLTSYAEERIENAENWNMRSSILELGYEIFKESYQHKAAETNEKLHDRKFLSEFRSKLHFIIDDFAANAKRIADEALQIIQNNGLQLEDFKGGSRTGMKYLEKVSRGVLELKDSFFKMAEEVESCYTQKTPQHIIQSINAVYQGGLQSKMQELIAHFDEHLPIRNSALIIQKHLNTLGILSDLAMQIKKLTTEQNIMLISDSNLLLNKIIDDSDAPFIYEKSGLLIDHFMIDEFQDTSVLQWKNFLPLIKNSLSSGNDNLVVGDVKQSIYRWRNSDWKLLDSQLYQDFSKEEIKDENLDTNWRSDKNIVDFNNTFFVEASSRLQRKLDENIENSDANQNQLEDLKGKISNAYQETVQQVPDKAGTGRVRFEFTDDTEEDISWREISLKRLPGILEDFQSRGYKPGDVAILVRTNSEEKQVIQTLLNYKTTPEAKPEFSYDIMGTEGLMVESASTIKFLLGILRLLINTEDSVQRAIVNQEYAQGKLKLPVNEALKVSMSGNNPENGLSSLFSEDENEQLLQCKHLSLFEMTEKIIALFDLPAWHNEVVFLQAFQDIIYKFTTGKSSDLNSFLQWWEKSGHKQFIATPENELAFRIMTIHKSKGLDFKAVIIPFCDWELDSRMRNILWCETNVAPFNGLPLIPVEYTSKLGDSIFAGQYFREMMHTYIDNLNIAYVAFTRAKHEMVGICPLPKETKSGEIKLNTLASLLFLCFNNTQGELLNTHFNAEEKFYELGKALLVPPENKQHINETQKLSDYPTCDVTGRLKLKHKISMFNREEIDITENPLDYGNLMHEIFCRINAPEDHAGIIAEFIREGRITSEEAVKITSDIDDFWQMPEVENWFREGVQVLNETTILTPEGHQYRPDRIILEGQKALVIDYKFGEHELPSYQKQVKNYTILLNRMGYETSAYLCYVKLKKVVACG</sequence>
<dbReference type="InterPro" id="IPR014017">
    <property type="entry name" value="DNA_helicase_UvrD-like_C"/>
</dbReference>